<reference evidence="2" key="1">
    <citation type="submission" date="2022-11" db="UniProtKB">
        <authorList>
            <consortium name="WormBaseParasite"/>
        </authorList>
    </citation>
    <scope>IDENTIFICATION</scope>
</reference>
<evidence type="ECO:0000313" key="2">
    <source>
        <dbReference type="WBParaSite" id="nRc.2.0.1.t47881-RA"/>
    </source>
</evidence>
<dbReference type="WBParaSite" id="nRc.2.0.1.t47881-RA">
    <property type="protein sequence ID" value="nRc.2.0.1.t47881-RA"/>
    <property type="gene ID" value="nRc.2.0.1.g47881"/>
</dbReference>
<protein>
    <submittedName>
        <fullName evidence="2">Uncharacterized protein</fullName>
    </submittedName>
</protein>
<dbReference type="Proteomes" id="UP000887565">
    <property type="component" value="Unplaced"/>
</dbReference>
<keyword evidence="1" id="KW-1185">Reference proteome</keyword>
<sequence length="71" mass="7654">HSTATADGRSFHHLIGGRDQNAQTADLIDVKDAHSLDIVACMQLSCLNTFNVSSTSLITDLVGLIIILYQL</sequence>
<accession>A0A915LDH7</accession>
<evidence type="ECO:0000313" key="1">
    <source>
        <dbReference type="Proteomes" id="UP000887565"/>
    </source>
</evidence>
<name>A0A915LDH7_ROMCU</name>
<dbReference type="AlphaFoldDB" id="A0A915LDH7"/>
<proteinExistence type="predicted"/>
<organism evidence="1 2">
    <name type="scientific">Romanomermis culicivorax</name>
    <name type="common">Nematode worm</name>
    <dbReference type="NCBI Taxonomy" id="13658"/>
    <lineage>
        <taxon>Eukaryota</taxon>
        <taxon>Metazoa</taxon>
        <taxon>Ecdysozoa</taxon>
        <taxon>Nematoda</taxon>
        <taxon>Enoplea</taxon>
        <taxon>Dorylaimia</taxon>
        <taxon>Mermithida</taxon>
        <taxon>Mermithoidea</taxon>
        <taxon>Mermithidae</taxon>
        <taxon>Romanomermis</taxon>
    </lineage>
</organism>